<comment type="caution">
    <text evidence="1">The sequence shown here is derived from an EMBL/GenBank/DDBJ whole genome shotgun (WGS) entry which is preliminary data.</text>
</comment>
<evidence type="ECO:0000313" key="1">
    <source>
        <dbReference type="EMBL" id="KAF5880235.1"/>
    </source>
</evidence>
<protein>
    <submittedName>
        <fullName evidence="1">Uncharacterized protein</fullName>
    </submittedName>
</protein>
<organism evidence="1 2">
    <name type="scientific">Clarias magur</name>
    <name type="common">Asian catfish</name>
    <name type="synonym">Macropteronotus magur</name>
    <dbReference type="NCBI Taxonomy" id="1594786"/>
    <lineage>
        <taxon>Eukaryota</taxon>
        <taxon>Metazoa</taxon>
        <taxon>Chordata</taxon>
        <taxon>Craniata</taxon>
        <taxon>Vertebrata</taxon>
        <taxon>Euteleostomi</taxon>
        <taxon>Actinopterygii</taxon>
        <taxon>Neopterygii</taxon>
        <taxon>Teleostei</taxon>
        <taxon>Ostariophysi</taxon>
        <taxon>Siluriformes</taxon>
        <taxon>Clariidae</taxon>
        <taxon>Clarias</taxon>
    </lineage>
</organism>
<dbReference type="AlphaFoldDB" id="A0A8J4X788"/>
<reference evidence="1" key="1">
    <citation type="submission" date="2020-07" db="EMBL/GenBank/DDBJ databases">
        <title>Clarias magur genome sequencing, assembly and annotation.</title>
        <authorList>
            <person name="Kushwaha B."/>
            <person name="Kumar R."/>
            <person name="Das P."/>
            <person name="Joshi C.G."/>
            <person name="Kumar D."/>
            <person name="Nagpure N.S."/>
            <person name="Pandey M."/>
            <person name="Agarwal S."/>
            <person name="Srivastava S."/>
            <person name="Singh M."/>
            <person name="Sahoo L."/>
            <person name="Jayasankar P."/>
            <person name="Meher P.K."/>
            <person name="Koringa P.G."/>
            <person name="Iquebal M.A."/>
            <person name="Das S.P."/>
            <person name="Bit A."/>
            <person name="Patnaik S."/>
            <person name="Patel N."/>
            <person name="Shah T.M."/>
            <person name="Hinsu A."/>
            <person name="Jena J.K."/>
        </authorList>
    </citation>
    <scope>NUCLEOTIDE SEQUENCE</scope>
    <source>
        <strain evidence="1">CIFAMagur01</strain>
        <tissue evidence="1">Testis</tissue>
    </source>
</reference>
<sequence length="83" mass="9591">EVLSHPYSPFIMHLRPYAGDLIERWGDRIIDQARLIKPEMTRQRLMIYSSPDPLCQFPHECSSFIISANPRNANTALITHLSL</sequence>
<evidence type="ECO:0000313" key="2">
    <source>
        <dbReference type="Proteomes" id="UP000727407"/>
    </source>
</evidence>
<dbReference type="Proteomes" id="UP000727407">
    <property type="component" value="Unassembled WGS sequence"/>
</dbReference>
<name>A0A8J4X788_CLAMG</name>
<feature type="non-terminal residue" evidence="1">
    <location>
        <position position="83"/>
    </location>
</feature>
<accession>A0A8J4X788</accession>
<dbReference type="EMBL" id="QNUK01001535">
    <property type="protein sequence ID" value="KAF5880235.1"/>
    <property type="molecule type" value="Genomic_DNA"/>
</dbReference>
<gene>
    <name evidence="1" type="ORF">DAT39_023262</name>
</gene>
<proteinExistence type="predicted"/>
<keyword evidence="2" id="KW-1185">Reference proteome</keyword>